<dbReference type="NCBIfam" id="TIGR02937">
    <property type="entry name" value="sigma70-ECF"/>
    <property type="match status" value="1"/>
</dbReference>
<dbReference type="InterPro" id="IPR013324">
    <property type="entry name" value="RNA_pol_sigma_r3/r4-like"/>
</dbReference>
<keyword evidence="2" id="KW-1185">Reference proteome</keyword>
<organism evidence="1 2">
    <name type="scientific">Periweissella cryptocerci</name>
    <dbReference type="NCBI Taxonomy" id="2506420"/>
    <lineage>
        <taxon>Bacteria</taxon>
        <taxon>Bacillati</taxon>
        <taxon>Bacillota</taxon>
        <taxon>Bacilli</taxon>
        <taxon>Lactobacillales</taxon>
        <taxon>Lactobacillaceae</taxon>
        <taxon>Periweissella</taxon>
    </lineage>
</organism>
<dbReference type="GO" id="GO:0006352">
    <property type="term" value="P:DNA-templated transcription initiation"/>
    <property type="evidence" value="ECO:0007669"/>
    <property type="project" value="InterPro"/>
</dbReference>
<sequence>MNMNETDAYTFIDTKESWATIYGMLRHLGVAAFDPDYEDYAQEAWLIFYQWLQEPAAAELAPEALRGIAYTRMYRRTLNQLRRNHRHRDMREDDEALAQTPMTANEEFELAWFTRLAFDKLTDRQRVILHWLVDHGDTQTAVADKLGVSRRTVSREIKIVRQQLLRDRIIERPLEA</sequence>
<dbReference type="GO" id="GO:0003700">
    <property type="term" value="F:DNA-binding transcription factor activity"/>
    <property type="evidence" value="ECO:0007669"/>
    <property type="project" value="InterPro"/>
</dbReference>
<dbReference type="InterPro" id="IPR036388">
    <property type="entry name" value="WH-like_DNA-bd_sf"/>
</dbReference>
<name>A0A4P6YSR4_9LACO</name>
<dbReference type="Pfam" id="PF13384">
    <property type="entry name" value="HTH_23"/>
    <property type="match status" value="1"/>
</dbReference>
<dbReference type="Proteomes" id="UP000292886">
    <property type="component" value="Chromosome"/>
</dbReference>
<dbReference type="EMBL" id="CP037940">
    <property type="protein sequence ID" value="QBO35754.1"/>
    <property type="molecule type" value="Genomic_DNA"/>
</dbReference>
<dbReference type="SUPFAM" id="SSF88659">
    <property type="entry name" value="Sigma3 and sigma4 domains of RNA polymerase sigma factors"/>
    <property type="match status" value="1"/>
</dbReference>
<dbReference type="KEGG" id="wei:EQG49_04390"/>
<accession>A0A4P6YSR4</accession>
<dbReference type="AlphaFoldDB" id="A0A4P6YSR4"/>
<evidence type="ECO:0000313" key="2">
    <source>
        <dbReference type="Proteomes" id="UP000292886"/>
    </source>
</evidence>
<reference evidence="2" key="1">
    <citation type="submission" date="2019-03" db="EMBL/GenBank/DDBJ databases">
        <title>Weissella sp. 26KH-42 Genome sequencing.</title>
        <authorList>
            <person name="Heo J."/>
            <person name="Kim S.-J."/>
            <person name="Kim J.-S."/>
            <person name="Hong S.-B."/>
            <person name="Kwon S.-W."/>
        </authorList>
    </citation>
    <scope>NUCLEOTIDE SEQUENCE [LARGE SCALE GENOMIC DNA]</scope>
    <source>
        <strain evidence="2">26KH-42</strain>
    </source>
</reference>
<gene>
    <name evidence="1" type="ORF">EQG49_04390</name>
</gene>
<evidence type="ECO:0000313" key="1">
    <source>
        <dbReference type="EMBL" id="QBO35754.1"/>
    </source>
</evidence>
<protein>
    <submittedName>
        <fullName evidence="1">Sigma-70 family RNA polymerase sigma factor</fullName>
    </submittedName>
</protein>
<dbReference type="Gene3D" id="1.10.10.10">
    <property type="entry name" value="Winged helix-like DNA-binding domain superfamily/Winged helix DNA-binding domain"/>
    <property type="match status" value="1"/>
</dbReference>
<dbReference type="OrthoDB" id="2248780at2"/>
<dbReference type="InterPro" id="IPR014284">
    <property type="entry name" value="RNA_pol_sigma-70_dom"/>
</dbReference>
<proteinExistence type="predicted"/>